<reference evidence="12 13" key="1">
    <citation type="journal article" date="2016" name="Nat. Commun.">
        <title>Thousands of microbial genomes shed light on interconnected biogeochemical processes in an aquifer system.</title>
        <authorList>
            <person name="Anantharaman K."/>
            <person name="Brown C.T."/>
            <person name="Hug L.A."/>
            <person name="Sharon I."/>
            <person name="Castelle C.J."/>
            <person name="Probst A.J."/>
            <person name="Thomas B.C."/>
            <person name="Singh A."/>
            <person name="Wilkins M.J."/>
            <person name="Karaoz U."/>
            <person name="Brodie E.L."/>
            <person name="Williams K.H."/>
            <person name="Hubbard S.S."/>
            <person name="Banfield J.F."/>
        </authorList>
    </citation>
    <scope>NUCLEOTIDE SEQUENCE [LARGE SCALE GENOMIC DNA]</scope>
</reference>
<dbReference type="InterPro" id="IPR004504">
    <property type="entry name" value="DNA_repair_RadA"/>
</dbReference>
<dbReference type="Gene3D" id="3.40.50.300">
    <property type="entry name" value="P-loop containing nucleotide triphosphate hydrolases"/>
    <property type="match status" value="2"/>
</dbReference>
<dbReference type="InterPro" id="IPR027417">
    <property type="entry name" value="P-loop_NTPase"/>
</dbReference>
<dbReference type="Pfam" id="PF18073">
    <property type="entry name" value="Zn_ribbon_LapB"/>
    <property type="match status" value="1"/>
</dbReference>
<keyword evidence="2 10" id="KW-0547">Nucleotide-binding</keyword>
<evidence type="ECO:0000313" key="12">
    <source>
        <dbReference type="EMBL" id="OGF22590.1"/>
    </source>
</evidence>
<comment type="similarity">
    <text evidence="10">Belongs to the RecA family. RadA subfamily.</text>
</comment>
<dbReference type="Proteomes" id="UP000178323">
    <property type="component" value="Unassembled WGS sequence"/>
</dbReference>
<evidence type="ECO:0000259" key="11">
    <source>
        <dbReference type="SMART" id="SM00382"/>
    </source>
</evidence>
<evidence type="ECO:0000256" key="6">
    <source>
        <dbReference type="ARBA" id="ARBA00022840"/>
    </source>
</evidence>
<comment type="function">
    <text evidence="10">Plays a role in repairing double-strand DNA breaks, probably involving stabilizing or processing branched DNA or blocked replication forks.</text>
</comment>
<feature type="domain" description="AAA+ ATPase" evidence="11">
    <location>
        <begin position="88"/>
        <end position="373"/>
    </location>
</feature>
<evidence type="ECO:0000256" key="10">
    <source>
        <dbReference type="HAMAP-Rule" id="MF_01498"/>
    </source>
</evidence>
<organism evidence="12 13">
    <name type="scientific">Candidatus Falkowbacteria bacterium RBG_13_39_14</name>
    <dbReference type="NCBI Taxonomy" id="1797985"/>
    <lineage>
        <taxon>Bacteria</taxon>
        <taxon>Candidatus Falkowiibacteriota</taxon>
    </lineage>
</organism>
<dbReference type="SUPFAM" id="SSF54211">
    <property type="entry name" value="Ribosomal protein S5 domain 2-like"/>
    <property type="match status" value="1"/>
</dbReference>
<evidence type="ECO:0000256" key="5">
    <source>
        <dbReference type="ARBA" id="ARBA00022833"/>
    </source>
</evidence>
<evidence type="ECO:0000313" key="13">
    <source>
        <dbReference type="Proteomes" id="UP000178323"/>
    </source>
</evidence>
<dbReference type="SUPFAM" id="SSF52540">
    <property type="entry name" value="P-loop containing nucleoside triphosphate hydrolases"/>
    <property type="match status" value="2"/>
</dbReference>
<dbReference type="PANTHER" id="PTHR32472:SF10">
    <property type="entry name" value="DNA REPAIR PROTEIN RADA-LIKE PROTEIN"/>
    <property type="match status" value="1"/>
</dbReference>
<keyword evidence="6 10" id="KW-0067">ATP-binding</keyword>
<sequence>MPKQDTIYTCSKCGAQFLKWQGRCSECGAWGSVSEDRAAAEAGNSRKNSVFPDNAEIIDLSAIKGKDEDRVKVGIEEVDRVLGGGIVPGSLILLGGEPGIGKSTLVLQIAEKLGERALDGGDGKVDVQCGDAGETEKQKLETRLNDIHVGQVRNLKLREKGENSIEGEEGREGVEITNSKLQITNKLQIQNSKFQKMSAESELKDKLDNNRKGVNILYASGEESAEQIKMRIDRLGISPQDIHFLSETNVELICGAIQKHRPRLAIIDSIQMLYSDDVESECGSVSQIRACAAKLMGVAKTNKANGERFVEIEKGSTMEKSPRPAEAGRPPLRKGVNQPAIIIIGHITKDGTVAGPKTLEHLVDTVLYMEGERYHTYRILRTVKNRFGSTNEIGVFEMASNGLREIKNPSALFMEEHKEKLPGTIVTSVMEGTRPFLIEIQALTATTNFGYPQRKVSGFDLNRLQLLLAVLQKRLGLNFSNKDVYLNIVGGFKIQEPSADLAVCLALISALKNEPLEAGAAAFGEVGLGGEIRSVSQTDKRIHEAKKLGFKNIICPKGKKSVDECIEFSTLAEAVGKMFGEISQVNRFEQTS</sequence>
<dbReference type="CDD" id="cd01121">
    <property type="entry name" value="RadA_SMS_N"/>
    <property type="match status" value="1"/>
</dbReference>
<evidence type="ECO:0000256" key="4">
    <source>
        <dbReference type="ARBA" id="ARBA00022771"/>
    </source>
</evidence>
<dbReference type="GO" id="GO:0005524">
    <property type="term" value="F:ATP binding"/>
    <property type="evidence" value="ECO:0007669"/>
    <property type="project" value="UniProtKB-UniRule"/>
</dbReference>
<dbReference type="GO" id="GO:0008270">
    <property type="term" value="F:zinc ion binding"/>
    <property type="evidence" value="ECO:0007669"/>
    <property type="project" value="UniProtKB-KW"/>
</dbReference>
<keyword evidence="9 10" id="KW-0234">DNA repair</keyword>
<comment type="caution">
    <text evidence="12">The sequence shown here is derived from an EMBL/GenBank/DDBJ whole genome shotgun (WGS) entry which is preliminary data.</text>
</comment>
<keyword evidence="3 10" id="KW-0227">DNA damage</keyword>
<comment type="domain">
    <text evidence="10">The middle region has homology to RecA with ATPase motifs including the RadA KNRFG motif, while the C-terminus is homologous to Lon protease.</text>
</comment>
<keyword evidence="7 10" id="KW-0346">Stress response</keyword>
<evidence type="ECO:0000256" key="1">
    <source>
        <dbReference type="ARBA" id="ARBA00022723"/>
    </source>
</evidence>
<dbReference type="GO" id="GO:0000725">
    <property type="term" value="P:recombinational repair"/>
    <property type="evidence" value="ECO:0007669"/>
    <property type="project" value="UniProtKB-UniRule"/>
</dbReference>
<dbReference type="InterPro" id="IPR020568">
    <property type="entry name" value="Ribosomal_Su5_D2-typ_SF"/>
</dbReference>
<dbReference type="EMBL" id="MFFS01000020">
    <property type="protein sequence ID" value="OGF22590.1"/>
    <property type="molecule type" value="Genomic_DNA"/>
</dbReference>
<evidence type="ECO:0000256" key="3">
    <source>
        <dbReference type="ARBA" id="ARBA00022763"/>
    </source>
</evidence>
<dbReference type="Gene3D" id="3.30.230.10">
    <property type="match status" value="1"/>
</dbReference>
<dbReference type="SMART" id="SM00382">
    <property type="entry name" value="AAA"/>
    <property type="match status" value="1"/>
</dbReference>
<dbReference type="GO" id="GO:0003684">
    <property type="term" value="F:damaged DNA binding"/>
    <property type="evidence" value="ECO:0007669"/>
    <property type="project" value="InterPro"/>
</dbReference>
<gene>
    <name evidence="10" type="primary">radA</name>
    <name evidence="12" type="ORF">A2Y83_01030</name>
</gene>
<name>A0A1F5S7A6_9BACT</name>
<dbReference type="STRING" id="1797985.A2Y83_01030"/>
<feature type="binding site" evidence="10">
    <location>
        <begin position="96"/>
        <end position="103"/>
    </location>
    <ligand>
        <name>ATP</name>
        <dbReference type="ChEBI" id="CHEBI:30616"/>
    </ligand>
</feature>
<feature type="region of interest" description="Lon-protease-like" evidence="10">
    <location>
        <begin position="483"/>
        <end position="592"/>
    </location>
</feature>
<evidence type="ECO:0000256" key="7">
    <source>
        <dbReference type="ARBA" id="ARBA00023016"/>
    </source>
</evidence>
<evidence type="ECO:0000256" key="2">
    <source>
        <dbReference type="ARBA" id="ARBA00022741"/>
    </source>
</evidence>
<dbReference type="PRINTS" id="PR01874">
    <property type="entry name" value="DNAREPAIRADA"/>
</dbReference>
<keyword evidence="1 10" id="KW-0479">Metal-binding</keyword>
<dbReference type="AlphaFoldDB" id="A0A1F5S7A6"/>
<evidence type="ECO:0000256" key="9">
    <source>
        <dbReference type="ARBA" id="ARBA00023204"/>
    </source>
</evidence>
<dbReference type="InterPro" id="IPR041166">
    <property type="entry name" value="Rubredoxin_2"/>
</dbReference>
<evidence type="ECO:0000256" key="8">
    <source>
        <dbReference type="ARBA" id="ARBA00023125"/>
    </source>
</evidence>
<accession>A0A1F5S7A6</accession>
<dbReference type="Pfam" id="PF13541">
    <property type="entry name" value="ChlI"/>
    <property type="match status" value="1"/>
</dbReference>
<dbReference type="HAMAP" id="MF_01498">
    <property type="entry name" value="RadA_bact"/>
    <property type="match status" value="1"/>
</dbReference>
<keyword evidence="4" id="KW-0863">Zinc-finger</keyword>
<proteinExistence type="inferred from homology"/>
<keyword evidence="5" id="KW-0862">Zinc</keyword>
<dbReference type="InterPro" id="IPR003593">
    <property type="entry name" value="AAA+_ATPase"/>
</dbReference>
<dbReference type="PANTHER" id="PTHR32472">
    <property type="entry name" value="DNA REPAIR PROTEIN RADA"/>
    <property type="match status" value="1"/>
</dbReference>
<keyword evidence="8 10" id="KW-0238">DNA-binding</keyword>
<protein>
    <recommendedName>
        <fullName evidence="10">DNA repair protein RadA</fullName>
    </recommendedName>
</protein>
<feature type="short sequence motif" description="RadA KNRFG motif" evidence="10">
    <location>
        <begin position="384"/>
        <end position="388"/>
    </location>
</feature>
<dbReference type="InterPro" id="IPR014721">
    <property type="entry name" value="Ribsml_uS5_D2-typ_fold_subgr"/>
</dbReference>